<dbReference type="InParanoid" id="A9UYB0"/>
<dbReference type="AlphaFoldDB" id="A9UYB0"/>
<evidence type="ECO:0000313" key="1">
    <source>
        <dbReference type="EMBL" id="EDQ89829.1"/>
    </source>
</evidence>
<dbReference type="KEGG" id="mbr:MONBRDRAFT_7781"/>
<protein>
    <submittedName>
        <fullName evidence="1">Uncharacterized protein</fullName>
    </submittedName>
</protein>
<dbReference type="EMBL" id="CH991549">
    <property type="protein sequence ID" value="EDQ89829.1"/>
    <property type="molecule type" value="Genomic_DNA"/>
</dbReference>
<dbReference type="GeneID" id="5890555"/>
<dbReference type="RefSeq" id="XP_001745251.1">
    <property type="nucleotide sequence ID" value="XM_001745199.1"/>
</dbReference>
<evidence type="ECO:0000313" key="2">
    <source>
        <dbReference type="Proteomes" id="UP000001357"/>
    </source>
</evidence>
<reference evidence="1 2" key="1">
    <citation type="journal article" date="2008" name="Nature">
        <title>The genome of the choanoflagellate Monosiga brevicollis and the origin of metazoans.</title>
        <authorList>
            <consortium name="JGI Sequencing"/>
            <person name="King N."/>
            <person name="Westbrook M.J."/>
            <person name="Young S.L."/>
            <person name="Kuo A."/>
            <person name="Abedin M."/>
            <person name="Chapman J."/>
            <person name="Fairclough S."/>
            <person name="Hellsten U."/>
            <person name="Isogai Y."/>
            <person name="Letunic I."/>
            <person name="Marr M."/>
            <person name="Pincus D."/>
            <person name="Putnam N."/>
            <person name="Rokas A."/>
            <person name="Wright K.J."/>
            <person name="Zuzow R."/>
            <person name="Dirks W."/>
            <person name="Good M."/>
            <person name="Goodstein D."/>
            <person name="Lemons D."/>
            <person name="Li W."/>
            <person name="Lyons J.B."/>
            <person name="Morris A."/>
            <person name="Nichols S."/>
            <person name="Richter D.J."/>
            <person name="Salamov A."/>
            <person name="Bork P."/>
            <person name="Lim W.A."/>
            <person name="Manning G."/>
            <person name="Miller W.T."/>
            <person name="McGinnis W."/>
            <person name="Shapiro H."/>
            <person name="Tjian R."/>
            <person name="Grigoriev I.V."/>
            <person name="Rokhsar D."/>
        </authorList>
    </citation>
    <scope>NUCLEOTIDE SEQUENCE [LARGE SCALE GENOMIC DNA]</scope>
    <source>
        <strain evidence="2">MX1 / ATCC 50154</strain>
    </source>
</reference>
<name>A9UYB0_MONBE</name>
<dbReference type="Proteomes" id="UP000001357">
    <property type="component" value="Unassembled WGS sequence"/>
</dbReference>
<sequence>MRVWTDIGDVHIKNIRMDKQDTKGDKSTGHETCSYVYMTKQALSAAALSASDGGAASAALEAGAPEKRLDLRLLALLRMRKLRFIVDDRRSLPGGSEPRRLLVKASNSVVRRCSQKCTVPIRS</sequence>
<proteinExistence type="predicted"/>
<accession>A9UYB0</accession>
<organism evidence="1 2">
    <name type="scientific">Monosiga brevicollis</name>
    <name type="common">Choanoflagellate</name>
    <dbReference type="NCBI Taxonomy" id="81824"/>
    <lineage>
        <taxon>Eukaryota</taxon>
        <taxon>Choanoflagellata</taxon>
        <taxon>Craspedida</taxon>
        <taxon>Salpingoecidae</taxon>
        <taxon>Monosiga</taxon>
    </lineage>
</organism>
<gene>
    <name evidence="1" type="ORF">MONBRDRAFT_7781</name>
</gene>
<keyword evidence="2" id="KW-1185">Reference proteome</keyword>